<dbReference type="EC" id="5.2.1.8" evidence="1"/>
<evidence type="ECO:0000256" key="1">
    <source>
        <dbReference type="PROSITE-ProRule" id="PRU00277"/>
    </source>
</evidence>
<dbReference type="GO" id="GO:0003755">
    <property type="term" value="F:peptidyl-prolyl cis-trans isomerase activity"/>
    <property type="evidence" value="ECO:0007669"/>
    <property type="project" value="UniProtKB-KW"/>
</dbReference>
<keyword evidence="1" id="KW-0697">Rotamase</keyword>
<dbReference type="PANTHER" id="PTHR47862:SF2">
    <property type="entry name" value="PEPTIDYLPROLYL ISOMERASE"/>
    <property type="match status" value="1"/>
</dbReference>
<name>A4S9B3_OSTLU</name>
<keyword evidence="4" id="KW-1185">Reference proteome</keyword>
<protein>
    <recommendedName>
        <fullName evidence="1">peptidylprolyl isomerase</fullName>
        <ecNumber evidence="1">5.2.1.8</ecNumber>
    </recommendedName>
</protein>
<gene>
    <name evidence="3" type="primary">FBP16-4</name>
    <name evidence="3" type="ORF">OSTLU_28144</name>
</gene>
<dbReference type="OrthoDB" id="1902587at2759"/>
<dbReference type="GO" id="GO:0009543">
    <property type="term" value="C:chloroplast thylakoid lumen"/>
    <property type="evidence" value="ECO:0007669"/>
    <property type="project" value="TreeGrafter"/>
</dbReference>
<comment type="catalytic activity">
    <reaction evidence="1">
        <text>[protein]-peptidylproline (omega=180) = [protein]-peptidylproline (omega=0)</text>
        <dbReference type="Rhea" id="RHEA:16237"/>
        <dbReference type="Rhea" id="RHEA-COMP:10747"/>
        <dbReference type="Rhea" id="RHEA-COMP:10748"/>
        <dbReference type="ChEBI" id="CHEBI:83833"/>
        <dbReference type="ChEBI" id="CHEBI:83834"/>
        <dbReference type="EC" id="5.2.1.8"/>
    </reaction>
</comment>
<dbReference type="PANTHER" id="PTHR47862">
    <property type="entry name" value="PEPTIDYL-PROLYL CIS-TRANS ISOMERASE FKBP18, CHLOROPLASTIC"/>
    <property type="match status" value="1"/>
</dbReference>
<accession>A4S9B3</accession>
<evidence type="ECO:0000313" key="3">
    <source>
        <dbReference type="EMBL" id="ABP00327.1"/>
    </source>
</evidence>
<dbReference type="InterPro" id="IPR044180">
    <property type="entry name" value="FKBP18-like"/>
</dbReference>
<dbReference type="OMA" id="YGPNEVM"/>
<dbReference type="SUPFAM" id="SSF54534">
    <property type="entry name" value="FKBP-like"/>
    <property type="match status" value="1"/>
</dbReference>
<dbReference type="RefSeq" id="XP_001422033.1">
    <property type="nucleotide sequence ID" value="XM_001421996.1"/>
</dbReference>
<dbReference type="eggNOG" id="KOG0552">
    <property type="taxonomic scope" value="Eukaryota"/>
</dbReference>
<organism evidence="3 4">
    <name type="scientific">Ostreococcus lucimarinus (strain CCE9901)</name>
    <dbReference type="NCBI Taxonomy" id="436017"/>
    <lineage>
        <taxon>Eukaryota</taxon>
        <taxon>Viridiplantae</taxon>
        <taxon>Chlorophyta</taxon>
        <taxon>Mamiellophyceae</taxon>
        <taxon>Mamiellales</taxon>
        <taxon>Bathycoccaceae</taxon>
        <taxon>Ostreococcus</taxon>
    </lineage>
</organism>
<sequence>MKTRPRASASASSDVARRRDALVGAALALVATPGAARAKLSGGVTGGVPIENFQPIPGTNPPILYYDLQGASGATGGVPKGARVAVHYDLKFRSVTVGTSRQGAGVTGGTPIGFTVGQPAGEPGGPFIQAFNEGIKGMGVGTVRRMIVPPEYAYGPNEVMEIPANGTVTLDLELLSVAKDPITRGVKGAQE</sequence>
<evidence type="ECO:0000259" key="2">
    <source>
        <dbReference type="PROSITE" id="PS50059"/>
    </source>
</evidence>
<evidence type="ECO:0000313" key="4">
    <source>
        <dbReference type="Proteomes" id="UP000001568"/>
    </source>
</evidence>
<dbReference type="Pfam" id="PF00254">
    <property type="entry name" value="FKBP_C"/>
    <property type="match status" value="1"/>
</dbReference>
<dbReference type="Gene3D" id="3.10.50.40">
    <property type="match status" value="1"/>
</dbReference>
<dbReference type="PROSITE" id="PS50059">
    <property type="entry name" value="FKBP_PPIASE"/>
    <property type="match status" value="1"/>
</dbReference>
<dbReference type="InterPro" id="IPR001179">
    <property type="entry name" value="PPIase_FKBP_dom"/>
</dbReference>
<dbReference type="Proteomes" id="UP000001568">
    <property type="component" value="Chromosome 16"/>
</dbReference>
<dbReference type="EMBL" id="CP000596">
    <property type="protein sequence ID" value="ABP00327.1"/>
    <property type="molecule type" value="Genomic_DNA"/>
</dbReference>
<feature type="domain" description="PPIase FKBP-type" evidence="2">
    <location>
        <begin position="81"/>
        <end position="178"/>
    </location>
</feature>
<dbReference type="AlphaFoldDB" id="A4S9B3"/>
<proteinExistence type="predicted"/>
<keyword evidence="1 3" id="KW-0413">Isomerase</keyword>
<dbReference type="STRING" id="436017.A4S9B3"/>
<reference evidence="3 4" key="1">
    <citation type="journal article" date="2007" name="Proc. Natl. Acad. Sci. U.S.A.">
        <title>The tiny eukaryote Ostreococcus provides genomic insights into the paradox of plankton speciation.</title>
        <authorList>
            <person name="Palenik B."/>
            <person name="Grimwood J."/>
            <person name="Aerts A."/>
            <person name="Rouze P."/>
            <person name="Salamov A."/>
            <person name="Putnam N."/>
            <person name="Dupont C."/>
            <person name="Jorgensen R."/>
            <person name="Derelle E."/>
            <person name="Rombauts S."/>
            <person name="Zhou K."/>
            <person name="Otillar R."/>
            <person name="Merchant S.S."/>
            <person name="Podell S."/>
            <person name="Gaasterland T."/>
            <person name="Napoli C."/>
            <person name="Gendler K."/>
            <person name="Manuell A."/>
            <person name="Tai V."/>
            <person name="Vallon O."/>
            <person name="Piganeau G."/>
            <person name="Jancek S."/>
            <person name="Heijde M."/>
            <person name="Jabbari K."/>
            <person name="Bowler C."/>
            <person name="Lohr M."/>
            <person name="Robbens S."/>
            <person name="Werner G."/>
            <person name="Dubchak I."/>
            <person name="Pazour G.J."/>
            <person name="Ren Q."/>
            <person name="Paulsen I."/>
            <person name="Delwiche C."/>
            <person name="Schmutz J."/>
            <person name="Rokhsar D."/>
            <person name="Van de Peer Y."/>
            <person name="Moreau H."/>
            <person name="Grigoriev I.V."/>
        </authorList>
    </citation>
    <scope>NUCLEOTIDE SEQUENCE [LARGE SCALE GENOMIC DNA]</scope>
    <source>
        <strain evidence="3 4">CCE9901</strain>
    </source>
</reference>
<dbReference type="HOGENOM" id="CLU_089785_1_0_1"/>
<dbReference type="InterPro" id="IPR046357">
    <property type="entry name" value="PPIase_dom_sf"/>
</dbReference>
<dbReference type="KEGG" id="olu:OSTLU_28144"/>
<dbReference type="Gramene" id="ABP00327">
    <property type="protein sequence ID" value="ABP00327"/>
    <property type="gene ID" value="OSTLU_28144"/>
</dbReference>
<dbReference type="GeneID" id="5005935"/>